<evidence type="ECO:0000313" key="3">
    <source>
        <dbReference type="Proteomes" id="UP000319514"/>
    </source>
</evidence>
<dbReference type="OrthoDB" id="4330189at2"/>
<protein>
    <submittedName>
        <fullName evidence="2">Helix-turn-helix protein</fullName>
    </submittedName>
</protein>
<dbReference type="InterPro" id="IPR041657">
    <property type="entry name" value="HTH_17"/>
</dbReference>
<comment type="caution">
    <text evidence="2">The sequence shown here is derived from an EMBL/GenBank/DDBJ whole genome shotgun (WGS) entry which is preliminary data.</text>
</comment>
<dbReference type="EMBL" id="VFOQ01000001">
    <property type="protein sequence ID" value="TQL58774.1"/>
    <property type="molecule type" value="Genomic_DNA"/>
</dbReference>
<reference evidence="2 3" key="1">
    <citation type="submission" date="2019-06" db="EMBL/GenBank/DDBJ databases">
        <title>Sequencing the genomes of 1000 actinobacteria strains.</title>
        <authorList>
            <person name="Klenk H.-P."/>
        </authorList>
    </citation>
    <scope>NUCLEOTIDE SEQUENCE [LARGE SCALE GENOMIC DNA]</scope>
    <source>
        <strain evidence="2 3">DSM 18082</strain>
    </source>
</reference>
<dbReference type="Gene3D" id="1.10.10.10">
    <property type="entry name" value="Winged helix-like DNA-binding domain superfamily/Winged helix DNA-binding domain"/>
    <property type="match status" value="1"/>
</dbReference>
<evidence type="ECO:0000313" key="2">
    <source>
        <dbReference type="EMBL" id="TQL58774.1"/>
    </source>
</evidence>
<feature type="domain" description="Helix-turn-helix" evidence="1">
    <location>
        <begin position="10"/>
        <end position="56"/>
    </location>
</feature>
<accession>A0A542ZEL2</accession>
<dbReference type="Pfam" id="PF12728">
    <property type="entry name" value="HTH_17"/>
    <property type="match status" value="1"/>
</dbReference>
<gene>
    <name evidence="2" type="ORF">FB474_0112</name>
</gene>
<keyword evidence="3" id="KW-1185">Reference proteome</keyword>
<name>A0A542ZEL2_9MICO</name>
<dbReference type="Proteomes" id="UP000319514">
    <property type="component" value="Unassembled WGS sequence"/>
</dbReference>
<sequence length="62" mass="7247">MEGQFEPLWTPQDVAAFLNVPAKTVYEWRCKDYGPPGRRVGRHLRYRPSEVIAWLDDETRAA</sequence>
<evidence type="ECO:0000259" key="1">
    <source>
        <dbReference type="Pfam" id="PF12728"/>
    </source>
</evidence>
<dbReference type="AlphaFoldDB" id="A0A542ZEL2"/>
<dbReference type="SUPFAM" id="SSF46955">
    <property type="entry name" value="Putative DNA-binding domain"/>
    <property type="match status" value="1"/>
</dbReference>
<dbReference type="RefSeq" id="WP_141786869.1">
    <property type="nucleotide sequence ID" value="NZ_BAAAKX010000006.1"/>
</dbReference>
<proteinExistence type="predicted"/>
<organism evidence="2 3">
    <name type="scientific">Oryzihumus leptocrescens</name>
    <dbReference type="NCBI Taxonomy" id="297536"/>
    <lineage>
        <taxon>Bacteria</taxon>
        <taxon>Bacillati</taxon>
        <taxon>Actinomycetota</taxon>
        <taxon>Actinomycetes</taxon>
        <taxon>Micrococcales</taxon>
        <taxon>Intrasporangiaceae</taxon>
        <taxon>Oryzihumus</taxon>
    </lineage>
</organism>
<dbReference type="InterPro" id="IPR009061">
    <property type="entry name" value="DNA-bd_dom_put_sf"/>
</dbReference>
<dbReference type="InterPro" id="IPR036388">
    <property type="entry name" value="WH-like_DNA-bd_sf"/>
</dbReference>